<protein>
    <recommendedName>
        <fullName evidence="1">MMS22-like C-terminal domain-containing protein</fullName>
    </recommendedName>
</protein>
<organism evidence="2 3">
    <name type="scientific">Staurois parvus</name>
    <dbReference type="NCBI Taxonomy" id="386267"/>
    <lineage>
        <taxon>Eukaryota</taxon>
        <taxon>Metazoa</taxon>
        <taxon>Chordata</taxon>
        <taxon>Craniata</taxon>
        <taxon>Vertebrata</taxon>
        <taxon>Euteleostomi</taxon>
        <taxon>Amphibia</taxon>
        <taxon>Batrachia</taxon>
        <taxon>Anura</taxon>
        <taxon>Neobatrachia</taxon>
        <taxon>Ranoidea</taxon>
        <taxon>Ranidae</taxon>
        <taxon>Staurois</taxon>
    </lineage>
</organism>
<evidence type="ECO:0000259" key="1">
    <source>
        <dbReference type="Pfam" id="PF14911"/>
    </source>
</evidence>
<feature type="non-terminal residue" evidence="2">
    <location>
        <position position="1"/>
    </location>
</feature>
<dbReference type="InterPro" id="IPR029424">
    <property type="entry name" value="MMS22L_C"/>
</dbReference>
<dbReference type="Proteomes" id="UP001162483">
    <property type="component" value="Unassembled WGS sequence"/>
</dbReference>
<feature type="domain" description="MMS22-like C-terminal" evidence="1">
    <location>
        <begin position="1"/>
        <end position="134"/>
    </location>
</feature>
<name>A0ABN9F9L4_9NEOB</name>
<dbReference type="PANTHER" id="PTHR28547">
    <property type="entry name" value="PROTEIN MMS22-LIKE"/>
    <property type="match status" value="1"/>
</dbReference>
<proteinExistence type="predicted"/>
<comment type="caution">
    <text evidence="2">The sequence shown here is derived from an EMBL/GenBank/DDBJ whole genome shotgun (WGS) entry which is preliminary data.</text>
</comment>
<keyword evidence="3" id="KW-1185">Reference proteome</keyword>
<reference evidence="2" key="1">
    <citation type="submission" date="2023-05" db="EMBL/GenBank/DDBJ databases">
        <authorList>
            <person name="Stuckert A."/>
        </authorList>
    </citation>
    <scope>NUCLEOTIDE SEQUENCE</scope>
</reference>
<dbReference type="Pfam" id="PF14911">
    <property type="entry name" value="MMS22L_C"/>
    <property type="match status" value="1"/>
</dbReference>
<dbReference type="PANTHER" id="PTHR28547:SF1">
    <property type="entry name" value="PROTEIN MMS22-LIKE"/>
    <property type="match status" value="1"/>
</dbReference>
<accession>A0ABN9F9L4</accession>
<feature type="non-terminal residue" evidence="2">
    <location>
        <position position="138"/>
    </location>
</feature>
<gene>
    <name evidence="2" type="ORF">SPARVUS_LOCUS11517331</name>
</gene>
<evidence type="ECO:0000313" key="3">
    <source>
        <dbReference type="Proteomes" id="UP001162483"/>
    </source>
</evidence>
<dbReference type="InterPro" id="IPR042320">
    <property type="entry name" value="MMS22-like"/>
</dbReference>
<dbReference type="EMBL" id="CATNWA010016512">
    <property type="protein sequence ID" value="CAI9593333.1"/>
    <property type="molecule type" value="Genomic_DNA"/>
</dbReference>
<sequence length="138" mass="15400">LKYVKPYLTKKGPVEGLQITYRTVGYLVRYWASILATSKAQQLLFRIIDYLLLPHALFQQDKGLPAAMLSAVKESLPLFLQGLSIISRQSQAQASYVKQQLKTIIEQYFGRFLPSVPQAPTAGSHPILLALCDSVHSP</sequence>
<evidence type="ECO:0000313" key="2">
    <source>
        <dbReference type="EMBL" id="CAI9593333.1"/>
    </source>
</evidence>